<evidence type="ECO:0008006" key="5">
    <source>
        <dbReference type="Google" id="ProtNLM"/>
    </source>
</evidence>
<dbReference type="Proteomes" id="UP000275385">
    <property type="component" value="Unassembled WGS sequence"/>
</dbReference>
<proteinExistence type="predicted"/>
<feature type="chain" id="PRO_5019222216" description="Extracellular matrix protein" evidence="2">
    <location>
        <begin position="18"/>
        <end position="215"/>
    </location>
</feature>
<dbReference type="EMBL" id="QVQW01000016">
    <property type="protein sequence ID" value="RKU46092.1"/>
    <property type="molecule type" value="Genomic_DNA"/>
</dbReference>
<dbReference type="InterPro" id="IPR052982">
    <property type="entry name" value="SRP1/TIP1-like"/>
</dbReference>
<feature type="region of interest" description="Disordered" evidence="1">
    <location>
        <begin position="111"/>
        <end position="195"/>
    </location>
</feature>
<accession>A0A420YDU6</accession>
<protein>
    <recommendedName>
        <fullName evidence="5">Extracellular matrix protein</fullName>
    </recommendedName>
</protein>
<evidence type="ECO:0000313" key="3">
    <source>
        <dbReference type="EMBL" id="RKU46092.1"/>
    </source>
</evidence>
<reference evidence="3 4" key="1">
    <citation type="submission" date="2018-08" db="EMBL/GenBank/DDBJ databases">
        <title>Draft genome of the lignicolous fungus Coniochaeta pulveracea.</title>
        <authorList>
            <person name="Borstlap C.J."/>
            <person name="De Witt R.N."/>
            <person name="Botha A."/>
            <person name="Volschenk H."/>
        </authorList>
    </citation>
    <scope>NUCLEOTIDE SEQUENCE [LARGE SCALE GENOMIC DNA]</scope>
    <source>
        <strain evidence="3 4">CAB683</strain>
    </source>
</reference>
<dbReference type="STRING" id="177199.A0A420YDU6"/>
<evidence type="ECO:0000313" key="4">
    <source>
        <dbReference type="Proteomes" id="UP000275385"/>
    </source>
</evidence>
<dbReference type="OrthoDB" id="5589325at2759"/>
<evidence type="ECO:0000256" key="2">
    <source>
        <dbReference type="SAM" id="SignalP"/>
    </source>
</evidence>
<gene>
    <name evidence="3" type="ORF">DL546_005161</name>
</gene>
<dbReference type="PANTHER" id="PTHR40633:SF1">
    <property type="entry name" value="GPI ANCHORED SERINE-THREONINE RICH PROTEIN (AFU_ORTHOLOGUE AFUA_1G03630)"/>
    <property type="match status" value="1"/>
</dbReference>
<comment type="caution">
    <text evidence="3">The sequence shown here is derived from an EMBL/GenBank/DDBJ whole genome shotgun (WGS) entry which is preliminary data.</text>
</comment>
<dbReference type="PANTHER" id="PTHR40633">
    <property type="entry name" value="MATRIX PROTEIN, PUTATIVE (AFU_ORTHOLOGUE AFUA_8G05410)-RELATED"/>
    <property type="match status" value="1"/>
</dbReference>
<name>A0A420YDU6_9PEZI</name>
<keyword evidence="2" id="KW-0732">Signal</keyword>
<organism evidence="3 4">
    <name type="scientific">Coniochaeta pulveracea</name>
    <dbReference type="NCBI Taxonomy" id="177199"/>
    <lineage>
        <taxon>Eukaryota</taxon>
        <taxon>Fungi</taxon>
        <taxon>Dikarya</taxon>
        <taxon>Ascomycota</taxon>
        <taxon>Pezizomycotina</taxon>
        <taxon>Sordariomycetes</taxon>
        <taxon>Sordariomycetidae</taxon>
        <taxon>Coniochaetales</taxon>
        <taxon>Coniochaetaceae</taxon>
        <taxon>Coniochaeta</taxon>
    </lineage>
</organism>
<keyword evidence="4" id="KW-1185">Reference proteome</keyword>
<feature type="signal peptide" evidence="2">
    <location>
        <begin position="1"/>
        <end position="17"/>
    </location>
</feature>
<feature type="compositionally biased region" description="Low complexity" evidence="1">
    <location>
        <begin position="111"/>
        <end position="187"/>
    </location>
</feature>
<evidence type="ECO:0000256" key="1">
    <source>
        <dbReference type="SAM" id="MobiDB-lite"/>
    </source>
</evidence>
<dbReference type="AlphaFoldDB" id="A0A420YDU6"/>
<sequence>MKFSAVLAVAAAAAVQAKVFFTNVQYVVKPNTPFELGWSNNTGAVTITLKNGPALALKDYLVIDSADTGKSFTWTPPANLPSDTYAFEIKDSADPSNPNYSPQWQYFASDDASSTSSGTASASGTSSPTPSASGSTSTDSSESTSTTGTPSSSGTAASTTSSASSTRHSSTSRTSTSASSTSTSTSSPQNTNNGQKFQSPLALVLVTVAALLYFN</sequence>